<gene>
    <name evidence="2" type="ORF">Sjap_024143</name>
</gene>
<accession>A0AAP0ECV9</accession>
<feature type="region of interest" description="Disordered" evidence="1">
    <location>
        <begin position="156"/>
        <end position="217"/>
    </location>
</feature>
<feature type="compositionally biased region" description="Polar residues" evidence="1">
    <location>
        <begin position="200"/>
        <end position="212"/>
    </location>
</feature>
<feature type="region of interest" description="Disordered" evidence="1">
    <location>
        <begin position="257"/>
        <end position="315"/>
    </location>
</feature>
<comment type="caution">
    <text evidence="2">The sequence shown here is derived from an EMBL/GenBank/DDBJ whole genome shotgun (WGS) entry which is preliminary data.</text>
</comment>
<proteinExistence type="predicted"/>
<evidence type="ECO:0000256" key="1">
    <source>
        <dbReference type="SAM" id="MobiDB-lite"/>
    </source>
</evidence>
<feature type="compositionally biased region" description="Acidic residues" evidence="1">
    <location>
        <begin position="179"/>
        <end position="188"/>
    </location>
</feature>
<keyword evidence="3" id="KW-1185">Reference proteome</keyword>
<reference evidence="2 3" key="1">
    <citation type="submission" date="2024-01" db="EMBL/GenBank/DDBJ databases">
        <title>Genome assemblies of Stephania.</title>
        <authorList>
            <person name="Yang L."/>
        </authorList>
    </citation>
    <scope>NUCLEOTIDE SEQUENCE [LARGE SCALE GENOMIC DNA]</scope>
    <source>
        <strain evidence="2">QJT</strain>
        <tissue evidence="2">Leaf</tissue>
    </source>
</reference>
<evidence type="ECO:0000313" key="2">
    <source>
        <dbReference type="EMBL" id="KAK9090966.1"/>
    </source>
</evidence>
<organism evidence="2 3">
    <name type="scientific">Stephania japonica</name>
    <dbReference type="NCBI Taxonomy" id="461633"/>
    <lineage>
        <taxon>Eukaryota</taxon>
        <taxon>Viridiplantae</taxon>
        <taxon>Streptophyta</taxon>
        <taxon>Embryophyta</taxon>
        <taxon>Tracheophyta</taxon>
        <taxon>Spermatophyta</taxon>
        <taxon>Magnoliopsida</taxon>
        <taxon>Ranunculales</taxon>
        <taxon>Menispermaceae</taxon>
        <taxon>Menispermoideae</taxon>
        <taxon>Cissampelideae</taxon>
        <taxon>Stephania</taxon>
    </lineage>
</organism>
<evidence type="ECO:0008006" key="4">
    <source>
        <dbReference type="Google" id="ProtNLM"/>
    </source>
</evidence>
<dbReference type="InterPro" id="IPR012870">
    <property type="entry name" value="DUF1666"/>
</dbReference>
<dbReference type="AlphaFoldDB" id="A0AAP0ECV9"/>
<evidence type="ECO:0000313" key="3">
    <source>
        <dbReference type="Proteomes" id="UP001417504"/>
    </source>
</evidence>
<feature type="compositionally biased region" description="Low complexity" evidence="1">
    <location>
        <begin position="278"/>
        <end position="290"/>
    </location>
</feature>
<feature type="compositionally biased region" description="Polar residues" evidence="1">
    <location>
        <begin position="291"/>
        <end position="315"/>
    </location>
</feature>
<protein>
    <recommendedName>
        <fullName evidence="4">Ribosomal protein L34Ae</fullName>
    </recommendedName>
</protein>
<dbReference type="PANTHER" id="PTHR46702">
    <property type="entry name" value="DNA LIGASE (DUF1666)-RELATED"/>
    <property type="match status" value="1"/>
</dbReference>
<dbReference type="PANTHER" id="PTHR46702:SF2">
    <property type="entry name" value="DNA LIGASE (DUF1666)"/>
    <property type="match status" value="1"/>
</dbReference>
<name>A0AAP0ECV9_9MAGN</name>
<dbReference type="Pfam" id="PF07891">
    <property type="entry name" value="DUF1666"/>
    <property type="match status" value="1"/>
</dbReference>
<dbReference type="Proteomes" id="UP001417504">
    <property type="component" value="Unassembled WGS sequence"/>
</dbReference>
<feature type="compositionally biased region" description="Polar residues" evidence="1">
    <location>
        <begin position="165"/>
        <end position="175"/>
    </location>
</feature>
<sequence length="623" mass="72355">MQCSKDALIAFFFNLPSSPHLLFLLFYFSSVFLSKFFTYVSRKTLLFFQRINEAVLLKGHHEDGEEDNLDFFKVGQSTDVRSRDDIVADIICGGKSLSFRHARNERDEIVGGHGSVVEDDPIFEDPYELFVMEDQSPLHRSHASESSNRIIEDVTEEGTHEADDNTSNHSLTMSAHETVEEDEDGEEMETARIDDDQEDGSISTEDNHTLLTDQEETDYEVVDHKNPKKEYVLHKDPIIQTNISLDGKFVILETKKLQGHDQKRQKSDENAEEIYGDSYTEGSTSKSSSEWRNSLTCRDSGTDDPFSSSSRRSCPTWESYSMFTKYDEEMIFFDRISAQKLNETESLRAVEVNPRSISQRIVHKLATTNKRTSDQLRRYPYQELERAYVAQVCLAWEALSWNYKAFKQLRASRRHNEDDEGPSFCTAQIAQQFQQFQVLLQRFIENEPFEHGRRPEIYARIRRSASKLLQVPEFRDSDDYGDTKISTAKFLGILEDAIRTFMNFLKADKEKLHSQIYKAIFKRNRSIVDPNTLHLLKRTNRKKKKRLEDLCRAQKCLRKKKLKEEEMEILMSLIDLKLVSRVLKMSEISQQQLGWCEEKMKKVKVSEGKVQRDSSPPLSFPAH</sequence>
<feature type="compositionally biased region" description="Basic and acidic residues" evidence="1">
    <location>
        <begin position="257"/>
        <end position="269"/>
    </location>
</feature>
<dbReference type="EMBL" id="JBBNAE010000010">
    <property type="protein sequence ID" value="KAK9090966.1"/>
    <property type="molecule type" value="Genomic_DNA"/>
</dbReference>